<dbReference type="Proteomes" id="UP001231649">
    <property type="component" value="Chromosome 31"/>
</dbReference>
<name>A0ACC2Q1W0_9NEOP</name>
<accession>A0ACC2Q1W0</accession>
<evidence type="ECO:0000313" key="2">
    <source>
        <dbReference type="Proteomes" id="UP001231649"/>
    </source>
</evidence>
<sequence length="245" mass="27733">MAAASSSSSSPDPTQDKSKEAIKDWTQEEKYHLLKGLKTHGRHDFEKIQEHVPTKTLEEVKAAVEYYTGVALQHPIFVKETGQKPRRSRKPHSPLTDWAKLLTDHLSYSELSTETATAVRMIADLEKIPPPECTDGIDFRKVYHQIANAMEGKPLNVDLSTAAVLHKCLIETALSSKAFIKTAAFRYIINNIDLSDKEINTFPRPTEDHELATLRHLASQRSYNPLKVPEENLKPSTVLEERRPR</sequence>
<keyword evidence="2" id="KW-1185">Reference proteome</keyword>
<organism evidence="1 2">
    <name type="scientific">Mythimna loreyi</name>
    <dbReference type="NCBI Taxonomy" id="667449"/>
    <lineage>
        <taxon>Eukaryota</taxon>
        <taxon>Metazoa</taxon>
        <taxon>Ecdysozoa</taxon>
        <taxon>Arthropoda</taxon>
        <taxon>Hexapoda</taxon>
        <taxon>Insecta</taxon>
        <taxon>Pterygota</taxon>
        <taxon>Neoptera</taxon>
        <taxon>Endopterygota</taxon>
        <taxon>Lepidoptera</taxon>
        <taxon>Glossata</taxon>
        <taxon>Ditrysia</taxon>
        <taxon>Noctuoidea</taxon>
        <taxon>Noctuidae</taxon>
        <taxon>Noctuinae</taxon>
        <taxon>Hadenini</taxon>
        <taxon>Mythimna</taxon>
    </lineage>
</organism>
<dbReference type="EMBL" id="CM056807">
    <property type="protein sequence ID" value="KAJ8705793.1"/>
    <property type="molecule type" value="Genomic_DNA"/>
</dbReference>
<comment type="caution">
    <text evidence="1">The sequence shown here is derived from an EMBL/GenBank/DDBJ whole genome shotgun (WGS) entry which is preliminary data.</text>
</comment>
<proteinExistence type="predicted"/>
<protein>
    <submittedName>
        <fullName evidence="1">Uncharacterized protein</fullName>
    </submittedName>
</protein>
<evidence type="ECO:0000313" key="1">
    <source>
        <dbReference type="EMBL" id="KAJ8705793.1"/>
    </source>
</evidence>
<gene>
    <name evidence="1" type="ORF">PYW08_012839</name>
</gene>
<reference evidence="1" key="1">
    <citation type="submission" date="2023-03" db="EMBL/GenBank/DDBJ databases">
        <title>Chromosome-level genomes of two armyworms, Mythimna separata and Mythimna loreyi, provide insights into the biosynthesis and reception of sex pheromones.</title>
        <authorList>
            <person name="Zhao H."/>
        </authorList>
    </citation>
    <scope>NUCLEOTIDE SEQUENCE</scope>
    <source>
        <strain evidence="1">BeijingLab</strain>
    </source>
</reference>